<dbReference type="Pfam" id="PF00903">
    <property type="entry name" value="Glyoxalase"/>
    <property type="match status" value="2"/>
</dbReference>
<sequence length="267" mass="27819">MPTLDTAITGAPIWIDLMTSDPAASQSFYGELFGWTAGEPSEEFGGYFNFLRNGQAIAGGMQSQPEMGGVPDVWSVYLRTDDAEKAVAAAVEKGGQVIASVMPVGDLGIMAVVADPAGAVIGMWQPGLHTGLSAISEPGAPAHFELHTRDYAPSLDFYRDVFGWTTATAADEENFKYTIVPGSAGEPLAGVMDATAFLPDGVPAHWSVYFATEDVDATLAKAVELGGKIVQAAEDTPYGRLATATDATGAVFKLVGPNNAPFSPPVA</sequence>
<feature type="domain" description="VOC" evidence="1">
    <location>
        <begin position="11"/>
        <end position="126"/>
    </location>
</feature>
<accession>A0A937RLY5</accession>
<keyword evidence="3" id="KW-1185">Reference proteome</keyword>
<organism evidence="2 3">
    <name type="scientific">Frankia nepalensis</name>
    <dbReference type="NCBI Taxonomy" id="1836974"/>
    <lineage>
        <taxon>Bacteria</taxon>
        <taxon>Bacillati</taxon>
        <taxon>Actinomycetota</taxon>
        <taxon>Actinomycetes</taxon>
        <taxon>Frankiales</taxon>
        <taxon>Frankiaceae</taxon>
        <taxon>Frankia</taxon>
    </lineage>
</organism>
<dbReference type="InterPro" id="IPR037523">
    <property type="entry name" value="VOC_core"/>
</dbReference>
<dbReference type="EMBL" id="JAEACQ010000351">
    <property type="protein sequence ID" value="MBL7632817.1"/>
    <property type="molecule type" value="Genomic_DNA"/>
</dbReference>
<dbReference type="PANTHER" id="PTHR33993">
    <property type="entry name" value="GLYOXALASE-RELATED"/>
    <property type="match status" value="1"/>
</dbReference>
<name>A0A937RLY5_9ACTN</name>
<feature type="domain" description="VOC" evidence="1">
    <location>
        <begin position="140"/>
        <end position="257"/>
    </location>
</feature>
<dbReference type="InterPro" id="IPR052164">
    <property type="entry name" value="Anthracycline_SecMetBiosynth"/>
</dbReference>
<proteinExistence type="predicted"/>
<evidence type="ECO:0000313" key="2">
    <source>
        <dbReference type="EMBL" id="MBL7632817.1"/>
    </source>
</evidence>
<dbReference type="AlphaFoldDB" id="A0A937RLY5"/>
<dbReference type="SUPFAM" id="SSF54593">
    <property type="entry name" value="Glyoxalase/Bleomycin resistance protein/Dihydroxybiphenyl dioxygenase"/>
    <property type="match status" value="2"/>
</dbReference>
<dbReference type="Proteomes" id="UP000604475">
    <property type="component" value="Unassembled WGS sequence"/>
</dbReference>
<dbReference type="PROSITE" id="PS51819">
    <property type="entry name" value="VOC"/>
    <property type="match status" value="2"/>
</dbReference>
<dbReference type="CDD" id="cd07247">
    <property type="entry name" value="SgaA_N_like"/>
    <property type="match status" value="2"/>
</dbReference>
<dbReference type="Gene3D" id="3.10.180.10">
    <property type="entry name" value="2,3-Dihydroxybiphenyl 1,2-Dioxygenase, domain 1"/>
    <property type="match status" value="2"/>
</dbReference>
<gene>
    <name evidence="2" type="ORF">I7412_37815</name>
</gene>
<dbReference type="RefSeq" id="WP_203004172.1">
    <property type="nucleotide sequence ID" value="NZ_JADWYU010000184.1"/>
</dbReference>
<dbReference type="InterPro" id="IPR029068">
    <property type="entry name" value="Glyas_Bleomycin-R_OHBP_Dase"/>
</dbReference>
<evidence type="ECO:0000313" key="3">
    <source>
        <dbReference type="Proteomes" id="UP000604475"/>
    </source>
</evidence>
<protein>
    <submittedName>
        <fullName evidence="2">VOC family protein</fullName>
    </submittedName>
</protein>
<reference evidence="2" key="1">
    <citation type="submission" date="2020-12" db="EMBL/GenBank/DDBJ databases">
        <title>Genomic characterization of non-nitrogen-fixing Frankia strains.</title>
        <authorList>
            <person name="Carlos-Shanley C."/>
            <person name="Guerra T."/>
            <person name="Hahn D."/>
        </authorList>
    </citation>
    <scope>NUCLEOTIDE SEQUENCE</scope>
    <source>
        <strain evidence="2">CN6</strain>
    </source>
</reference>
<comment type="caution">
    <text evidence="2">The sequence shown here is derived from an EMBL/GenBank/DDBJ whole genome shotgun (WGS) entry which is preliminary data.</text>
</comment>
<dbReference type="InterPro" id="IPR004360">
    <property type="entry name" value="Glyas_Fos-R_dOase_dom"/>
</dbReference>
<dbReference type="PANTHER" id="PTHR33993:SF10">
    <property type="entry name" value="CONSERVED PROTEIN"/>
    <property type="match status" value="1"/>
</dbReference>
<evidence type="ECO:0000259" key="1">
    <source>
        <dbReference type="PROSITE" id="PS51819"/>
    </source>
</evidence>